<keyword evidence="1" id="KW-0472">Membrane</keyword>
<protein>
    <submittedName>
        <fullName evidence="2">Uncharacterized protein</fullName>
    </submittedName>
</protein>
<keyword evidence="1" id="KW-0812">Transmembrane</keyword>
<reference evidence="3" key="1">
    <citation type="journal article" date="2015" name="Nat. Genet.">
        <title>The genome and transcriptome of the zoonotic hookworm Ancylostoma ceylanicum identify infection-specific gene families.</title>
        <authorList>
            <person name="Schwarz E.M."/>
            <person name="Hu Y."/>
            <person name="Antoshechkin I."/>
            <person name="Miller M.M."/>
            <person name="Sternberg P.W."/>
            <person name="Aroian R.V."/>
        </authorList>
    </citation>
    <scope>NUCLEOTIDE SEQUENCE</scope>
    <source>
        <strain evidence="3">HY135</strain>
    </source>
</reference>
<keyword evidence="3" id="KW-1185">Reference proteome</keyword>
<proteinExistence type="predicted"/>
<dbReference type="AlphaFoldDB" id="A0A016WHW3"/>
<accession>A0A016WHW3</accession>
<sequence length="66" mass="7666">MCVALILLMNAFYKVYYWLFDLCEHALVSALLLATVFFFFLPVLFNLESVSRRVLEGSSGDSEWYC</sequence>
<comment type="caution">
    <text evidence="2">The sequence shown here is derived from an EMBL/GenBank/DDBJ whole genome shotgun (WGS) entry which is preliminary data.</text>
</comment>
<dbReference type="EMBL" id="JARK01000267">
    <property type="protein sequence ID" value="EYC39235.1"/>
    <property type="molecule type" value="Genomic_DNA"/>
</dbReference>
<feature type="transmembrane region" description="Helical" evidence="1">
    <location>
        <begin position="26"/>
        <end position="45"/>
    </location>
</feature>
<evidence type="ECO:0000313" key="2">
    <source>
        <dbReference type="EMBL" id="EYC39235.1"/>
    </source>
</evidence>
<keyword evidence="1" id="KW-1133">Transmembrane helix</keyword>
<evidence type="ECO:0000313" key="3">
    <source>
        <dbReference type="Proteomes" id="UP000024635"/>
    </source>
</evidence>
<dbReference type="Proteomes" id="UP000024635">
    <property type="component" value="Unassembled WGS sequence"/>
</dbReference>
<organism evidence="2 3">
    <name type="scientific">Ancylostoma ceylanicum</name>
    <dbReference type="NCBI Taxonomy" id="53326"/>
    <lineage>
        <taxon>Eukaryota</taxon>
        <taxon>Metazoa</taxon>
        <taxon>Ecdysozoa</taxon>
        <taxon>Nematoda</taxon>
        <taxon>Chromadorea</taxon>
        <taxon>Rhabditida</taxon>
        <taxon>Rhabditina</taxon>
        <taxon>Rhabditomorpha</taxon>
        <taxon>Strongyloidea</taxon>
        <taxon>Ancylostomatidae</taxon>
        <taxon>Ancylostomatinae</taxon>
        <taxon>Ancylostoma</taxon>
    </lineage>
</organism>
<evidence type="ECO:0000256" key="1">
    <source>
        <dbReference type="SAM" id="Phobius"/>
    </source>
</evidence>
<name>A0A016WHW3_9BILA</name>
<gene>
    <name evidence="2" type="primary">Acey_s0667.g1338</name>
    <name evidence="2" type="ORF">Y032_0667g1338</name>
</gene>